<dbReference type="CDD" id="cd02043">
    <property type="entry name" value="serpinP_plants"/>
    <property type="match status" value="1"/>
</dbReference>
<dbReference type="Gene3D" id="3.30.497.10">
    <property type="entry name" value="Antithrombin, subunit I, domain 2"/>
    <property type="match status" value="1"/>
</dbReference>
<dbReference type="PROSITE" id="PS00284">
    <property type="entry name" value="SERPIN"/>
    <property type="match status" value="1"/>
</dbReference>
<evidence type="ECO:0000256" key="5">
    <source>
        <dbReference type="RuleBase" id="RU000411"/>
    </source>
</evidence>
<evidence type="ECO:0000313" key="8">
    <source>
        <dbReference type="EMBL" id="CAE6031198.1"/>
    </source>
</evidence>
<comment type="similarity">
    <text evidence="3 5">Belongs to the serpin family.</text>
</comment>
<dbReference type="InterPro" id="IPR036186">
    <property type="entry name" value="Serpin_sf"/>
</dbReference>
<feature type="compositionally biased region" description="Basic and acidic residues" evidence="6">
    <location>
        <begin position="220"/>
        <end position="234"/>
    </location>
</feature>
<evidence type="ECO:0000256" key="2">
    <source>
        <dbReference type="ARBA" id="ARBA00009057"/>
    </source>
</evidence>
<dbReference type="PANTHER" id="PTHR46058">
    <property type="entry name" value="PROTEIN BREVIS RADIX-LIKE 1"/>
    <property type="match status" value="1"/>
</dbReference>
<gene>
    <name evidence="8" type="ORF">AARE701A_LOCUS10585</name>
</gene>
<dbReference type="GO" id="GO:0005634">
    <property type="term" value="C:nucleus"/>
    <property type="evidence" value="ECO:0007669"/>
    <property type="project" value="UniProtKB-SubCell"/>
</dbReference>
<feature type="region of interest" description="Disordered" evidence="6">
    <location>
        <begin position="1"/>
        <end position="113"/>
    </location>
</feature>
<dbReference type="EMBL" id="LR999454">
    <property type="protein sequence ID" value="CAE6031198.1"/>
    <property type="molecule type" value="Genomic_DNA"/>
</dbReference>
<proteinExistence type="inferred from homology"/>
<evidence type="ECO:0000256" key="1">
    <source>
        <dbReference type="ARBA" id="ARBA00004123"/>
    </source>
</evidence>
<dbReference type="Pfam" id="PF00079">
    <property type="entry name" value="Serpin"/>
    <property type="match status" value="1"/>
</dbReference>
<keyword evidence="9" id="KW-1185">Reference proteome</keyword>
<evidence type="ECO:0000259" key="7">
    <source>
        <dbReference type="PROSITE" id="PS51514"/>
    </source>
</evidence>
<keyword evidence="4" id="KW-0539">Nucleus</keyword>
<dbReference type="SMART" id="SM00093">
    <property type="entry name" value="SERPIN"/>
    <property type="match status" value="1"/>
</dbReference>
<accession>A0A8S2A3U4</accession>
<dbReference type="InterPro" id="IPR042178">
    <property type="entry name" value="Serpin_sf_1"/>
</dbReference>
<feature type="domain" description="BRX" evidence="7">
    <location>
        <begin position="275"/>
        <end position="334"/>
    </location>
</feature>
<dbReference type="SUPFAM" id="SSF56574">
    <property type="entry name" value="Serpins"/>
    <property type="match status" value="1"/>
</dbReference>
<feature type="domain" description="BRX" evidence="7">
    <location>
        <begin position="136"/>
        <end position="191"/>
    </location>
</feature>
<dbReference type="Pfam" id="PF08381">
    <property type="entry name" value="BRX"/>
    <property type="match status" value="2"/>
</dbReference>
<name>A0A8S2A3U4_ARAAE</name>
<evidence type="ECO:0000256" key="3">
    <source>
        <dbReference type="ARBA" id="ARBA00009500"/>
    </source>
</evidence>
<organism evidence="8 9">
    <name type="scientific">Arabidopsis arenosa</name>
    <name type="common">Sand rock-cress</name>
    <name type="synonym">Cardaminopsis arenosa</name>
    <dbReference type="NCBI Taxonomy" id="38785"/>
    <lineage>
        <taxon>Eukaryota</taxon>
        <taxon>Viridiplantae</taxon>
        <taxon>Streptophyta</taxon>
        <taxon>Embryophyta</taxon>
        <taxon>Tracheophyta</taxon>
        <taxon>Spermatophyta</taxon>
        <taxon>Magnoliopsida</taxon>
        <taxon>eudicotyledons</taxon>
        <taxon>Gunneridae</taxon>
        <taxon>Pentapetalae</taxon>
        <taxon>rosids</taxon>
        <taxon>malvids</taxon>
        <taxon>Brassicales</taxon>
        <taxon>Brassicaceae</taxon>
        <taxon>Camelineae</taxon>
        <taxon>Arabidopsis</taxon>
    </lineage>
</organism>
<dbReference type="InterPro" id="IPR013591">
    <property type="entry name" value="Brevis_radix_dom"/>
</dbReference>
<sequence>MFTCINCTKMADRGEDEEDEARGSTTPNTKEAVKSLTTQIKDMASKFSGTHKQSKPTPGSSSSNLRKFPDFDTASESVPYPYPGGSTSSTPAWDLPRSSYHQSGRPDSRFTSMYGGERESISAQSCDVVLEDDEPKEWMAQVEPGVHITFVSLPTGGNDLKRIRFSREVFDKWQAQRWWGENYDRIVELYNVQRFNRQALQTPGRSEDQSQRDSTYTRIDSARESRDWTQRDNNFRPPGGSVPHHFYGPPMDAARITTSSRDDPPSMSNASEMQAEWVEEDEPGVYITIRQLPDGTRELRRVRFRPWILPDQHCFVKSQTHVIATTSGKTSNLVFSPALINVILSFIAARSPGATANQIVSLLQASSTDELNAVSSGIVTTILADSTASGGPTISAANGVWIEKTLSVEPSFKDLLLNSYKAAFNQVDFLTKADEVTKEVNSWVEEQTNGLITNLLPPNSASALTDYIFANALFFNGRWDSQFNPSLTEDCDFHLLDGTKARVPFMTGAHKNSLYVYEGFKVLNLPYRGGRNDCRSFSMQIYLPDEKDGLPSMLESLASTRGFLKDNEVLPSERARVKELKIPRFKFAFDFEASEALKGLGLEVPLSTIVHKSCIEVDEVGSKAAAAAALRGAGGCYIPPKKYDFVADHPFLFIVKEYRTGLVLFLGHVMDPSKH</sequence>
<dbReference type="InterPro" id="IPR023795">
    <property type="entry name" value="Serpin_CS"/>
</dbReference>
<feature type="compositionally biased region" description="Polar residues" evidence="6">
    <location>
        <begin position="24"/>
        <end position="40"/>
    </location>
</feature>
<dbReference type="InterPro" id="IPR027988">
    <property type="entry name" value="BRX_N"/>
</dbReference>
<dbReference type="AlphaFoldDB" id="A0A8S2A3U4"/>
<comment type="similarity">
    <text evidence="2">Belongs to the BRX family.</text>
</comment>
<dbReference type="Proteomes" id="UP000682877">
    <property type="component" value="Chromosome 4"/>
</dbReference>
<evidence type="ECO:0000313" key="9">
    <source>
        <dbReference type="Proteomes" id="UP000682877"/>
    </source>
</evidence>
<comment type="subcellular location">
    <subcellularLocation>
        <location evidence="1">Nucleus</location>
    </subcellularLocation>
</comment>
<dbReference type="InterPro" id="IPR044532">
    <property type="entry name" value="BRX-like"/>
</dbReference>
<evidence type="ECO:0000256" key="6">
    <source>
        <dbReference type="SAM" id="MobiDB-lite"/>
    </source>
</evidence>
<dbReference type="PROSITE" id="PS51514">
    <property type="entry name" value="BRX"/>
    <property type="match status" value="2"/>
</dbReference>
<feature type="compositionally biased region" description="Polar residues" evidence="6">
    <location>
        <begin position="47"/>
        <end position="65"/>
    </location>
</feature>
<protein>
    <recommendedName>
        <fullName evidence="7">BRX domain-containing protein</fullName>
    </recommendedName>
</protein>
<dbReference type="Pfam" id="PF13713">
    <property type="entry name" value="BRX_N"/>
    <property type="match status" value="1"/>
</dbReference>
<reference evidence="8" key="1">
    <citation type="submission" date="2021-01" db="EMBL/GenBank/DDBJ databases">
        <authorList>
            <person name="Bezrukov I."/>
        </authorList>
    </citation>
    <scope>NUCLEOTIDE SEQUENCE</scope>
</reference>
<dbReference type="Gene3D" id="2.30.39.10">
    <property type="entry name" value="Alpha-1-antitrypsin, domain 1"/>
    <property type="match status" value="1"/>
</dbReference>
<evidence type="ECO:0000256" key="4">
    <source>
        <dbReference type="ARBA" id="ARBA00023242"/>
    </source>
</evidence>
<feature type="region of interest" description="Disordered" evidence="6">
    <location>
        <begin position="200"/>
        <end position="248"/>
    </location>
</feature>
<dbReference type="PANTHER" id="PTHR46058:SF26">
    <property type="entry name" value="PROTEIN BREVIS RADIX-LIKE 1"/>
    <property type="match status" value="1"/>
</dbReference>
<dbReference type="InterPro" id="IPR023796">
    <property type="entry name" value="Serpin_dom"/>
</dbReference>
<dbReference type="InterPro" id="IPR042185">
    <property type="entry name" value="Serpin_sf_2"/>
</dbReference>